<evidence type="ECO:0000313" key="2">
    <source>
        <dbReference type="WBParaSite" id="PS1159_v2.g7443.t1"/>
    </source>
</evidence>
<name>A0AC35GQM4_9BILA</name>
<organism evidence="1 2">
    <name type="scientific">Panagrolaimus sp. PS1159</name>
    <dbReference type="NCBI Taxonomy" id="55785"/>
    <lineage>
        <taxon>Eukaryota</taxon>
        <taxon>Metazoa</taxon>
        <taxon>Ecdysozoa</taxon>
        <taxon>Nematoda</taxon>
        <taxon>Chromadorea</taxon>
        <taxon>Rhabditida</taxon>
        <taxon>Tylenchina</taxon>
        <taxon>Panagrolaimomorpha</taxon>
        <taxon>Panagrolaimoidea</taxon>
        <taxon>Panagrolaimidae</taxon>
        <taxon>Panagrolaimus</taxon>
    </lineage>
</organism>
<sequence>MMMKWYFGRFLLRQYIYPAIVFILLILLIKWNSKPQKINNNIQHGNWHESGGNVIKSVNTLPKSMKLS</sequence>
<reference evidence="2" key="1">
    <citation type="submission" date="2022-11" db="UniProtKB">
        <authorList>
            <consortium name="WormBaseParasite"/>
        </authorList>
    </citation>
    <scope>IDENTIFICATION</scope>
</reference>
<accession>A0AC35GQM4</accession>
<dbReference type="WBParaSite" id="PS1159_v2.g7443.t1">
    <property type="protein sequence ID" value="PS1159_v2.g7443.t1"/>
    <property type="gene ID" value="PS1159_v2.g7443"/>
</dbReference>
<evidence type="ECO:0000313" key="1">
    <source>
        <dbReference type="Proteomes" id="UP000887580"/>
    </source>
</evidence>
<protein>
    <submittedName>
        <fullName evidence="2">ATP synthase F0 subunit 8</fullName>
    </submittedName>
</protein>
<dbReference type="Proteomes" id="UP000887580">
    <property type="component" value="Unplaced"/>
</dbReference>
<proteinExistence type="predicted"/>